<dbReference type="InterPro" id="IPR007712">
    <property type="entry name" value="RelE/ParE_toxin"/>
</dbReference>
<evidence type="ECO:0000313" key="2">
    <source>
        <dbReference type="EMBL" id="OBZ92003.1"/>
    </source>
</evidence>
<protein>
    <submittedName>
        <fullName evidence="2">Plasmid stabilization protein</fullName>
    </submittedName>
</protein>
<dbReference type="STRING" id="1612624.ADU59_29190"/>
<evidence type="ECO:0000256" key="1">
    <source>
        <dbReference type="ARBA" id="ARBA00022649"/>
    </source>
</evidence>
<dbReference type="Pfam" id="PF05016">
    <property type="entry name" value="ParE_toxin"/>
    <property type="match status" value="1"/>
</dbReference>
<dbReference type="RefSeq" id="WP_068959346.1">
    <property type="nucleotide sequence ID" value="NZ_LGLV01000027.1"/>
</dbReference>
<dbReference type="Gene3D" id="3.30.2310.20">
    <property type="entry name" value="RelE-like"/>
    <property type="match status" value="1"/>
</dbReference>
<dbReference type="OrthoDB" id="8369899at2"/>
<dbReference type="EMBL" id="LGLV01000027">
    <property type="protein sequence ID" value="OBZ92003.1"/>
    <property type="molecule type" value="Genomic_DNA"/>
</dbReference>
<comment type="caution">
    <text evidence="2">The sequence shown here is derived from an EMBL/GenBank/DDBJ whole genome shotgun (WGS) entry which is preliminary data.</text>
</comment>
<organism evidence="2 3">
    <name type="scientific">Pararhizobium polonicum</name>
    <dbReference type="NCBI Taxonomy" id="1612624"/>
    <lineage>
        <taxon>Bacteria</taxon>
        <taxon>Pseudomonadati</taxon>
        <taxon>Pseudomonadota</taxon>
        <taxon>Alphaproteobacteria</taxon>
        <taxon>Hyphomicrobiales</taxon>
        <taxon>Rhizobiaceae</taxon>
        <taxon>Rhizobium/Agrobacterium group</taxon>
        <taxon>Pararhizobium</taxon>
    </lineage>
</organism>
<reference evidence="2 3" key="1">
    <citation type="journal article" date="2016" name="Syst. Appl. Microbiol.">
        <title>Pararhizobium polonicum sp. nov. isolated from tumors on stone fruit rootstocks.</title>
        <authorList>
            <person name="Pulawska J."/>
            <person name="Kuzmanovic N."/>
            <person name="Willems A."/>
            <person name="Pothier J.F."/>
        </authorList>
    </citation>
    <scope>NUCLEOTIDE SEQUENCE [LARGE SCALE GENOMIC DNA]</scope>
    <source>
        <strain evidence="2 3">F5.1</strain>
    </source>
</reference>
<name>A0A1C7NSN5_9HYPH</name>
<evidence type="ECO:0000313" key="3">
    <source>
        <dbReference type="Proteomes" id="UP000093111"/>
    </source>
</evidence>
<dbReference type="Proteomes" id="UP000093111">
    <property type="component" value="Unassembled WGS sequence"/>
</dbReference>
<proteinExistence type="predicted"/>
<keyword evidence="3" id="KW-1185">Reference proteome</keyword>
<dbReference type="InterPro" id="IPR035093">
    <property type="entry name" value="RelE/ParE_toxin_dom_sf"/>
</dbReference>
<keyword evidence="1" id="KW-1277">Toxin-antitoxin system</keyword>
<dbReference type="AlphaFoldDB" id="A0A1C7NSN5"/>
<sequence>MPVKLIWSPQARADIRGIYVQIGREQPHAAERFYERFQHKASLLIDQPRLGMRHPDISPAARMLVEAPFVILYETIPDTDEGTVAVVEIVRVIDGRRDLTGLFQ</sequence>
<gene>
    <name evidence="2" type="ORF">ADU59_29190</name>
</gene>
<accession>A0A1C7NSN5</accession>